<keyword evidence="2" id="KW-0812">Transmembrane</keyword>
<feature type="transmembrane region" description="Helical" evidence="2">
    <location>
        <begin position="75"/>
        <end position="94"/>
    </location>
</feature>
<feature type="compositionally biased region" description="Polar residues" evidence="1">
    <location>
        <begin position="170"/>
        <end position="184"/>
    </location>
</feature>
<protein>
    <submittedName>
        <fullName evidence="3">Uncharacterized protein</fullName>
    </submittedName>
</protein>
<evidence type="ECO:0000256" key="1">
    <source>
        <dbReference type="SAM" id="MobiDB-lite"/>
    </source>
</evidence>
<name>A0A6C0F4T4_9ZZZZ</name>
<accession>A0A6C0F4T4</accession>
<evidence type="ECO:0000256" key="2">
    <source>
        <dbReference type="SAM" id="Phobius"/>
    </source>
</evidence>
<feature type="transmembrane region" description="Helical" evidence="2">
    <location>
        <begin position="6"/>
        <end position="29"/>
    </location>
</feature>
<feature type="transmembrane region" description="Helical" evidence="2">
    <location>
        <begin position="103"/>
        <end position="125"/>
    </location>
</feature>
<keyword evidence="2" id="KW-0472">Membrane</keyword>
<sequence>MDYSKLPYYLLFLGLFILGQSLSMWGQYVTLPFKNLTMWEAFKMAIPFAWLDWIIMTFTIQVGDKYKLVTPTQDTFLLIIIQFTLVLLINRFYLKQKIYRSDLIAFGIILLGFLVSFIHIISNVFNIPIPKHPTENPNEAHASLLSRRYTTLNTNPGALDLEYSNVDYSKQNTNAPTNDGQNIVSGDIDTRLQDE</sequence>
<feature type="transmembrane region" description="Helical" evidence="2">
    <location>
        <begin position="41"/>
        <end position="63"/>
    </location>
</feature>
<reference evidence="3" key="1">
    <citation type="journal article" date="2020" name="Nature">
        <title>Giant virus diversity and host interactions through global metagenomics.</title>
        <authorList>
            <person name="Schulz F."/>
            <person name="Roux S."/>
            <person name="Paez-Espino D."/>
            <person name="Jungbluth S."/>
            <person name="Walsh D.A."/>
            <person name="Denef V.J."/>
            <person name="McMahon K.D."/>
            <person name="Konstantinidis K.T."/>
            <person name="Eloe-Fadrosh E.A."/>
            <person name="Kyrpides N.C."/>
            <person name="Woyke T."/>
        </authorList>
    </citation>
    <scope>NUCLEOTIDE SEQUENCE</scope>
    <source>
        <strain evidence="3">GVMAG-M-3300009182-46</strain>
    </source>
</reference>
<dbReference type="EMBL" id="MN739031">
    <property type="protein sequence ID" value="QHT36162.1"/>
    <property type="molecule type" value="Genomic_DNA"/>
</dbReference>
<dbReference type="AlphaFoldDB" id="A0A6C0F4T4"/>
<evidence type="ECO:0000313" key="3">
    <source>
        <dbReference type="EMBL" id="QHT36162.1"/>
    </source>
</evidence>
<proteinExistence type="predicted"/>
<keyword evidence="2" id="KW-1133">Transmembrane helix</keyword>
<feature type="region of interest" description="Disordered" evidence="1">
    <location>
        <begin position="170"/>
        <end position="195"/>
    </location>
</feature>
<organism evidence="3">
    <name type="scientific">viral metagenome</name>
    <dbReference type="NCBI Taxonomy" id="1070528"/>
    <lineage>
        <taxon>unclassified sequences</taxon>
        <taxon>metagenomes</taxon>
        <taxon>organismal metagenomes</taxon>
    </lineage>
</organism>